<dbReference type="KEGG" id="lok:Loa_02319"/>
<gene>
    <name evidence="2" type="ORF">Loa_02319</name>
</gene>
<evidence type="ECO:0008006" key="4">
    <source>
        <dbReference type="Google" id="ProtNLM"/>
    </source>
</evidence>
<dbReference type="RefSeq" id="WP_052335939.1">
    <property type="nucleotide sequence ID" value="NZ_CP004006.1"/>
</dbReference>
<evidence type="ECO:0000313" key="3">
    <source>
        <dbReference type="Proteomes" id="UP000018838"/>
    </source>
</evidence>
<evidence type="ECO:0000313" key="2">
    <source>
        <dbReference type="EMBL" id="AHE67861.1"/>
    </source>
</evidence>
<accession>W0BGN4</accession>
<dbReference type="Proteomes" id="UP000018838">
    <property type="component" value="Chromosome"/>
</dbReference>
<feature type="region of interest" description="Disordered" evidence="1">
    <location>
        <begin position="315"/>
        <end position="342"/>
    </location>
</feature>
<evidence type="ECO:0000256" key="1">
    <source>
        <dbReference type="SAM" id="MobiDB-lite"/>
    </source>
</evidence>
<protein>
    <recommendedName>
        <fullName evidence="4">Dot/Icm secretion system substrate</fullName>
    </recommendedName>
</protein>
<dbReference type="PATRIC" id="fig|1268635.3.peg.2380"/>
<dbReference type="AlphaFoldDB" id="W0BGN4"/>
<dbReference type="eggNOG" id="ENOG5031DNM">
    <property type="taxonomic scope" value="Bacteria"/>
</dbReference>
<sequence length="401" mass="45820">MKDYGKKLNENEAHFAPWSARAYIVGHHTALQNAQLAFYCEQLANGSVRETDEQIPQALRDALQKSRLNPAAFKLQEQIKDNKTLYNELMHRYHALAIGQDLFAMHFYSDHYAGGHISRIGRLRQSMPEQFGVWGSILINNMHNEDNSDGVTVTDPFQPERHAPYTSADKPFRMIREDNVAYGDGTYLQRDNAENSNMLINGMDNSLGDIYLARTTGEIRRSQDYGGLAFLPEIDYSKRQTQPLLIQGQDGTVYVRSNLSQIRMLSPTEYQRTLQNPQDNDYEKLTYWGAFKLVFKLRVLGFIYSPKIMAISPEREQEIQQDEQRFEHHTTSKSLRPASREHAAMDLPHLDQVGAWRMNPLASKSGAGLFDHRIAAFEEAVTQLGAEHGIGERETTTFNFT</sequence>
<dbReference type="EMBL" id="CP004006">
    <property type="protein sequence ID" value="AHE67861.1"/>
    <property type="molecule type" value="Genomic_DNA"/>
</dbReference>
<name>W0BGN4_9GAMM</name>
<dbReference type="STRING" id="1268635.Loa_02319"/>
<reference evidence="2 3" key="1">
    <citation type="journal article" date="2013" name="Int. J. Med. Microbiol.">
        <title>Legionella oakridgensis ATCC 33761 genome sequence and phenotypic characterization reveals its replication capacity in amoebae.</title>
        <authorList>
            <person name="Brzuszkiewicz E."/>
            <person name="Schulz T."/>
            <person name="Rydzewski K."/>
            <person name="Daniel R."/>
            <person name="Gillmaier N."/>
            <person name="Dittmann C."/>
            <person name="Holland G."/>
            <person name="Schunder E."/>
            <person name="Lautner M."/>
            <person name="Eisenreich W."/>
            <person name="Luck C."/>
            <person name="Heuner K."/>
        </authorList>
    </citation>
    <scope>NUCLEOTIDE SEQUENCE [LARGE SCALE GENOMIC DNA]</scope>
    <source>
        <strain>OR-10</strain>
        <strain evidence="3">ATCC 33761</strain>
    </source>
</reference>
<feature type="compositionally biased region" description="Basic and acidic residues" evidence="1">
    <location>
        <begin position="315"/>
        <end position="330"/>
    </location>
</feature>
<organism evidence="2 3">
    <name type="scientific">Legionella oakridgensis ATCC 33761 = DSM 21215</name>
    <dbReference type="NCBI Taxonomy" id="1268635"/>
    <lineage>
        <taxon>Bacteria</taxon>
        <taxon>Pseudomonadati</taxon>
        <taxon>Pseudomonadota</taxon>
        <taxon>Gammaproteobacteria</taxon>
        <taxon>Legionellales</taxon>
        <taxon>Legionellaceae</taxon>
        <taxon>Legionella</taxon>
    </lineage>
</organism>
<dbReference type="HOGENOM" id="CLU_036883_0_0_6"/>
<proteinExistence type="predicted"/>
<keyword evidence="3" id="KW-1185">Reference proteome</keyword>